<gene>
    <name evidence="2" type="ORF">K0M31_009384</name>
</gene>
<evidence type="ECO:0000256" key="1">
    <source>
        <dbReference type="SAM" id="MobiDB-lite"/>
    </source>
</evidence>
<keyword evidence="3" id="KW-1185">Reference proteome</keyword>
<evidence type="ECO:0000313" key="3">
    <source>
        <dbReference type="Proteomes" id="UP001177670"/>
    </source>
</evidence>
<feature type="region of interest" description="Disordered" evidence="1">
    <location>
        <begin position="215"/>
        <end position="240"/>
    </location>
</feature>
<comment type="caution">
    <text evidence="2">The sequence shown here is derived from an EMBL/GenBank/DDBJ whole genome shotgun (WGS) entry which is preliminary data.</text>
</comment>
<protein>
    <submittedName>
        <fullName evidence="2">Uncharacterized protein</fullName>
    </submittedName>
</protein>
<name>A0AA40FN42_9HYME</name>
<reference evidence="2" key="1">
    <citation type="submission" date="2021-10" db="EMBL/GenBank/DDBJ databases">
        <title>Melipona bicolor Genome sequencing and assembly.</title>
        <authorList>
            <person name="Araujo N.S."/>
            <person name="Arias M.C."/>
        </authorList>
    </citation>
    <scope>NUCLEOTIDE SEQUENCE</scope>
    <source>
        <strain evidence="2">USP_2M_L1-L4_2017</strain>
        <tissue evidence="2">Whole body</tissue>
    </source>
</reference>
<evidence type="ECO:0000313" key="2">
    <source>
        <dbReference type="EMBL" id="KAK1122158.1"/>
    </source>
</evidence>
<accession>A0AA40FN42</accession>
<sequence>MIQARARTSWNFYRDRVFKKFGALATLLEANRSFARESLENWPRPKTRKRDFAFDVLSENTIGRHLGNLTTIQTRTIFRSFVARDQRGSERIDPNVPVICVHTRGDGQELGQVRAIQACISRSEDKCSLRKGWRDSVRHKKVSPDPLQACSGEYVNLVPSAVSIFVSLCRVSQRSAPLEDNWERRVEYENTLEFLCRKDRRSVQNLEILEKTEVSPKAPLTADEGWEQSVGDGKSVIKQQ</sequence>
<dbReference type="EMBL" id="JAHYIQ010000023">
    <property type="protein sequence ID" value="KAK1122158.1"/>
    <property type="molecule type" value="Genomic_DNA"/>
</dbReference>
<proteinExistence type="predicted"/>
<organism evidence="2 3">
    <name type="scientific">Melipona bicolor</name>
    <dbReference type="NCBI Taxonomy" id="60889"/>
    <lineage>
        <taxon>Eukaryota</taxon>
        <taxon>Metazoa</taxon>
        <taxon>Ecdysozoa</taxon>
        <taxon>Arthropoda</taxon>
        <taxon>Hexapoda</taxon>
        <taxon>Insecta</taxon>
        <taxon>Pterygota</taxon>
        <taxon>Neoptera</taxon>
        <taxon>Endopterygota</taxon>
        <taxon>Hymenoptera</taxon>
        <taxon>Apocrita</taxon>
        <taxon>Aculeata</taxon>
        <taxon>Apoidea</taxon>
        <taxon>Anthophila</taxon>
        <taxon>Apidae</taxon>
        <taxon>Melipona</taxon>
    </lineage>
</organism>
<dbReference type="AlphaFoldDB" id="A0AA40FN42"/>
<dbReference type="Proteomes" id="UP001177670">
    <property type="component" value="Unassembled WGS sequence"/>
</dbReference>